<protein>
    <submittedName>
        <fullName evidence="2">Uncharacterized protein</fullName>
    </submittedName>
</protein>
<keyword evidence="3" id="KW-1185">Reference proteome</keyword>
<dbReference type="Proteomes" id="UP000324222">
    <property type="component" value="Unassembled WGS sequence"/>
</dbReference>
<evidence type="ECO:0000313" key="2">
    <source>
        <dbReference type="EMBL" id="MPC26855.1"/>
    </source>
</evidence>
<organism evidence="2 3">
    <name type="scientific">Portunus trituberculatus</name>
    <name type="common">Swimming crab</name>
    <name type="synonym">Neptunus trituberculatus</name>
    <dbReference type="NCBI Taxonomy" id="210409"/>
    <lineage>
        <taxon>Eukaryota</taxon>
        <taxon>Metazoa</taxon>
        <taxon>Ecdysozoa</taxon>
        <taxon>Arthropoda</taxon>
        <taxon>Crustacea</taxon>
        <taxon>Multicrustacea</taxon>
        <taxon>Malacostraca</taxon>
        <taxon>Eumalacostraca</taxon>
        <taxon>Eucarida</taxon>
        <taxon>Decapoda</taxon>
        <taxon>Pleocyemata</taxon>
        <taxon>Brachyura</taxon>
        <taxon>Eubrachyura</taxon>
        <taxon>Portunoidea</taxon>
        <taxon>Portunidae</taxon>
        <taxon>Portuninae</taxon>
        <taxon>Portunus</taxon>
    </lineage>
</organism>
<dbReference type="EMBL" id="VSRR010001662">
    <property type="protein sequence ID" value="MPC26855.1"/>
    <property type="molecule type" value="Genomic_DNA"/>
</dbReference>
<sequence>MVAGSSMRESFRELGRRQAQAVDHQHNEHEAAAFIITIIVTVNIIFIIVTVTAFIIEENKNTSSRSELDGSMTAAAGVNTRPVKRHSCVAIPIRKQKSSCDLETVI</sequence>
<proteinExistence type="predicted"/>
<dbReference type="AlphaFoldDB" id="A0A5B7E058"/>
<accession>A0A5B7E058</accession>
<keyword evidence="1" id="KW-0472">Membrane</keyword>
<evidence type="ECO:0000313" key="3">
    <source>
        <dbReference type="Proteomes" id="UP000324222"/>
    </source>
</evidence>
<comment type="caution">
    <text evidence="2">The sequence shown here is derived from an EMBL/GenBank/DDBJ whole genome shotgun (WGS) entry which is preliminary data.</text>
</comment>
<evidence type="ECO:0000256" key="1">
    <source>
        <dbReference type="SAM" id="Phobius"/>
    </source>
</evidence>
<gene>
    <name evidence="2" type="ORF">E2C01_020005</name>
</gene>
<keyword evidence="1" id="KW-0812">Transmembrane</keyword>
<name>A0A5B7E058_PORTR</name>
<reference evidence="2 3" key="1">
    <citation type="submission" date="2019-05" db="EMBL/GenBank/DDBJ databases">
        <title>Another draft genome of Portunus trituberculatus and its Hox gene families provides insights of decapod evolution.</title>
        <authorList>
            <person name="Jeong J.-H."/>
            <person name="Song I."/>
            <person name="Kim S."/>
            <person name="Choi T."/>
            <person name="Kim D."/>
            <person name="Ryu S."/>
            <person name="Kim W."/>
        </authorList>
    </citation>
    <scope>NUCLEOTIDE SEQUENCE [LARGE SCALE GENOMIC DNA]</scope>
    <source>
        <tissue evidence="2">Muscle</tissue>
    </source>
</reference>
<feature type="transmembrane region" description="Helical" evidence="1">
    <location>
        <begin position="31"/>
        <end position="56"/>
    </location>
</feature>
<keyword evidence="1" id="KW-1133">Transmembrane helix</keyword>